<gene>
    <name evidence="9" type="ORF">GMORB2_1408</name>
</gene>
<evidence type="ECO:0000313" key="10">
    <source>
        <dbReference type="Proteomes" id="UP000749293"/>
    </source>
</evidence>
<dbReference type="AlphaFoldDB" id="A0A9P4Z116"/>
<comment type="caution">
    <text evidence="9">The sequence shown here is derived from an EMBL/GenBank/DDBJ whole genome shotgun (WGS) entry which is preliminary data.</text>
</comment>
<feature type="region of interest" description="Disordered" evidence="7">
    <location>
        <begin position="428"/>
        <end position="451"/>
    </location>
</feature>
<dbReference type="InterPro" id="IPR001138">
    <property type="entry name" value="Zn2Cys6_DnaBD"/>
</dbReference>
<comment type="subcellular location">
    <subcellularLocation>
        <location evidence="1">Nucleus</location>
    </subcellularLocation>
</comment>
<dbReference type="CDD" id="cd12148">
    <property type="entry name" value="fungal_TF_MHR"/>
    <property type="match status" value="1"/>
</dbReference>
<dbReference type="PROSITE" id="PS50048">
    <property type="entry name" value="ZN2_CY6_FUNGAL_2"/>
    <property type="match status" value="1"/>
</dbReference>
<dbReference type="GO" id="GO:0008270">
    <property type="term" value="F:zinc ion binding"/>
    <property type="evidence" value="ECO:0007669"/>
    <property type="project" value="InterPro"/>
</dbReference>
<proteinExistence type="predicted"/>
<dbReference type="SMART" id="SM00066">
    <property type="entry name" value="GAL4"/>
    <property type="match status" value="1"/>
</dbReference>
<dbReference type="Gene3D" id="4.10.240.10">
    <property type="entry name" value="Zn(2)-C6 fungal-type DNA-binding domain"/>
    <property type="match status" value="1"/>
</dbReference>
<dbReference type="GO" id="GO:0043565">
    <property type="term" value="F:sequence-specific DNA binding"/>
    <property type="evidence" value="ECO:0007669"/>
    <property type="project" value="TreeGrafter"/>
</dbReference>
<dbReference type="CDD" id="cd00067">
    <property type="entry name" value="GAL4"/>
    <property type="match status" value="1"/>
</dbReference>
<feature type="compositionally biased region" description="Low complexity" evidence="7">
    <location>
        <begin position="675"/>
        <end position="693"/>
    </location>
</feature>
<feature type="region of interest" description="Disordered" evidence="7">
    <location>
        <begin position="670"/>
        <end position="710"/>
    </location>
</feature>
<dbReference type="GO" id="GO:0045944">
    <property type="term" value="P:positive regulation of transcription by RNA polymerase II"/>
    <property type="evidence" value="ECO:0007669"/>
    <property type="project" value="TreeGrafter"/>
</dbReference>
<keyword evidence="6" id="KW-0539">Nucleus</keyword>
<evidence type="ECO:0000256" key="4">
    <source>
        <dbReference type="ARBA" id="ARBA00023125"/>
    </source>
</evidence>
<evidence type="ECO:0000259" key="8">
    <source>
        <dbReference type="PROSITE" id="PS50048"/>
    </source>
</evidence>
<name>A0A9P4Z116_9HYPO</name>
<keyword evidence="5" id="KW-0804">Transcription</keyword>
<evidence type="ECO:0000256" key="1">
    <source>
        <dbReference type="ARBA" id="ARBA00004123"/>
    </source>
</evidence>
<dbReference type="GO" id="GO:0000981">
    <property type="term" value="F:DNA-binding transcription factor activity, RNA polymerase II-specific"/>
    <property type="evidence" value="ECO:0007669"/>
    <property type="project" value="InterPro"/>
</dbReference>
<dbReference type="GO" id="GO:0005634">
    <property type="term" value="C:nucleus"/>
    <property type="evidence" value="ECO:0007669"/>
    <property type="project" value="UniProtKB-SubCell"/>
</dbReference>
<dbReference type="GO" id="GO:0006351">
    <property type="term" value="P:DNA-templated transcription"/>
    <property type="evidence" value="ECO:0007669"/>
    <property type="project" value="InterPro"/>
</dbReference>
<dbReference type="PROSITE" id="PS00463">
    <property type="entry name" value="ZN2_CY6_FUNGAL_1"/>
    <property type="match status" value="1"/>
</dbReference>
<dbReference type="GeneID" id="55967638"/>
<dbReference type="Proteomes" id="UP000749293">
    <property type="component" value="Unassembled WGS sequence"/>
</dbReference>
<evidence type="ECO:0000256" key="7">
    <source>
        <dbReference type="SAM" id="MobiDB-lite"/>
    </source>
</evidence>
<feature type="compositionally biased region" description="Polar residues" evidence="7">
    <location>
        <begin position="1"/>
        <end position="12"/>
    </location>
</feature>
<keyword evidence="3" id="KW-0805">Transcription regulation</keyword>
<feature type="domain" description="Zn(2)-C6 fungal-type" evidence="8">
    <location>
        <begin position="62"/>
        <end position="91"/>
    </location>
</feature>
<feature type="region of interest" description="Disordered" evidence="7">
    <location>
        <begin position="1"/>
        <end position="64"/>
    </location>
</feature>
<reference evidence="9" key="1">
    <citation type="submission" date="2020-03" db="EMBL/GenBank/DDBJ databases">
        <title>Site-based positive gene gene selection in Geosmithia morbida across the United States reveals a broad range of putative effectors and factors for local host and environmental adapation.</title>
        <authorList>
            <person name="Onufrak A."/>
            <person name="Murdoch R.W."/>
            <person name="Gazis R."/>
            <person name="Huff M."/>
            <person name="Staton M."/>
            <person name="Klingeman W."/>
            <person name="Hadziabdic D."/>
        </authorList>
    </citation>
    <scope>NUCLEOTIDE SEQUENCE</scope>
    <source>
        <strain evidence="9">1262</strain>
    </source>
</reference>
<evidence type="ECO:0000313" key="9">
    <source>
        <dbReference type="EMBL" id="KAF4126162.1"/>
    </source>
</evidence>
<keyword evidence="4" id="KW-0238">DNA-binding</keyword>
<dbReference type="RefSeq" id="XP_035324814.1">
    <property type="nucleotide sequence ID" value="XM_035463390.1"/>
</dbReference>
<dbReference type="InterPro" id="IPR007219">
    <property type="entry name" value="XnlR_reg_dom"/>
</dbReference>
<evidence type="ECO:0000256" key="5">
    <source>
        <dbReference type="ARBA" id="ARBA00023163"/>
    </source>
</evidence>
<dbReference type="SMART" id="SM00906">
    <property type="entry name" value="Fungal_trans"/>
    <property type="match status" value="1"/>
</dbReference>
<dbReference type="InterPro" id="IPR051711">
    <property type="entry name" value="Stress_Response_Reg"/>
</dbReference>
<keyword evidence="2" id="KW-0479">Metal-binding</keyword>
<keyword evidence="10" id="KW-1185">Reference proteome</keyword>
<dbReference type="SUPFAM" id="SSF57701">
    <property type="entry name" value="Zn2/Cys6 DNA-binding domain"/>
    <property type="match status" value="1"/>
</dbReference>
<evidence type="ECO:0000256" key="3">
    <source>
        <dbReference type="ARBA" id="ARBA00023015"/>
    </source>
</evidence>
<dbReference type="PANTHER" id="PTHR47540:SF2">
    <property type="entry name" value="ZN(II)2CYS6 TRANSCRIPTION FACTOR (EUROFUNG)"/>
    <property type="match status" value="1"/>
</dbReference>
<dbReference type="Pfam" id="PF04082">
    <property type="entry name" value="Fungal_trans"/>
    <property type="match status" value="1"/>
</dbReference>
<dbReference type="OrthoDB" id="3037908at2759"/>
<dbReference type="Pfam" id="PF00172">
    <property type="entry name" value="Zn_clus"/>
    <property type="match status" value="1"/>
</dbReference>
<dbReference type="InterPro" id="IPR036864">
    <property type="entry name" value="Zn2-C6_fun-type_DNA-bd_sf"/>
</dbReference>
<accession>A0A9P4Z116</accession>
<feature type="compositionally biased region" description="Low complexity" evidence="7">
    <location>
        <begin position="37"/>
        <end position="50"/>
    </location>
</feature>
<sequence>MNPPMSHSSTIRVRTPTAAVSLEEALHPQASRKRSIDSSPGSGSNGTPSDNYRRKSQKVTRACDHCKRRKAKCSGTIPCAKCSDRGLTCMYDAQYSRGRPPTPPLSDAQHVSVLDRVFNGASSGSRTEPSVQLSRSNSVIRVSHRTTGEGSGLASRASPEVGLTEVQGQVSDPTSGVTFLHRAWKRLAKHRDHMAPRDNVNHASVDEQQLMLAGDRPLPQETDSDLYKLSLPSHEELIKLSALYFDVCIATYRILHRPSVESWLQTVEDNVRQGRVVWQGVGRAKASIVLVCLSIAIAHESRSREDSHQDEEPSLSRSDRLFCVSVQLAETQTGLPQLESAQTRIIQTLYLLTSSRMNRAWYTFGNALQLISALGMHRKAAKERHLANCPADYLQAQLRMRTFWTAYILDKYLGVIFGRPRHYHDDDIDQDLPDRLEDEDMTSHGPTVPPETGQMGCHIDALIFHTRIARIIGKVSREVYSIKDISESDRISAAHRISREIHEWKKSLPPYLGSISPSMLVTSFRRQSIVLQLGYSHAIMHTNRPFLLATLRPESETQISECLDAARAVLESVDGLAVERPLFHAFWWTQYVTFCALVVSYIWDIQLKRRGTILAATDQAKHSRLMELARRCQIHLAEATAANSPSRKYAVILEEFCSEAMGQNGAATELAEAKNGQQQHQQQNQQQSQQSHGDVSHGDSVTDTSLETYDDDCTGNMLQTGGESSQSFGYSLLDQWNTNDWLDLDSSAFGPFMADMDAISGNWLPNMAL</sequence>
<dbReference type="EMBL" id="JAANYQ010000002">
    <property type="protein sequence ID" value="KAF4126162.1"/>
    <property type="molecule type" value="Genomic_DNA"/>
</dbReference>
<protein>
    <submittedName>
        <fullName evidence="9">Fungal trans</fullName>
    </submittedName>
</protein>
<organism evidence="9 10">
    <name type="scientific">Geosmithia morbida</name>
    <dbReference type="NCBI Taxonomy" id="1094350"/>
    <lineage>
        <taxon>Eukaryota</taxon>
        <taxon>Fungi</taxon>
        <taxon>Dikarya</taxon>
        <taxon>Ascomycota</taxon>
        <taxon>Pezizomycotina</taxon>
        <taxon>Sordariomycetes</taxon>
        <taxon>Hypocreomycetidae</taxon>
        <taxon>Hypocreales</taxon>
        <taxon>Bionectriaceae</taxon>
        <taxon>Geosmithia</taxon>
    </lineage>
</organism>
<dbReference type="PANTHER" id="PTHR47540">
    <property type="entry name" value="THIAMINE REPRESSIBLE GENES REGULATORY PROTEIN THI5"/>
    <property type="match status" value="1"/>
</dbReference>
<evidence type="ECO:0000256" key="6">
    <source>
        <dbReference type="ARBA" id="ARBA00023242"/>
    </source>
</evidence>
<feature type="compositionally biased region" description="Acidic residues" evidence="7">
    <location>
        <begin position="428"/>
        <end position="440"/>
    </location>
</feature>
<evidence type="ECO:0000256" key="2">
    <source>
        <dbReference type="ARBA" id="ARBA00022723"/>
    </source>
</evidence>